<gene>
    <name evidence="1" type="ORF">H4075_20545</name>
</gene>
<dbReference type="RefSeq" id="WP_182802682.1">
    <property type="nucleotide sequence ID" value="NZ_CP060007.1"/>
</dbReference>
<protein>
    <submittedName>
        <fullName evidence="1">Uncharacterized protein</fullName>
    </submittedName>
</protein>
<dbReference type="AlphaFoldDB" id="A0A7G5XG17"/>
<evidence type="ECO:0000313" key="2">
    <source>
        <dbReference type="Proteomes" id="UP000515344"/>
    </source>
</evidence>
<proteinExistence type="predicted"/>
<dbReference type="KEGG" id="lacs:H4075_20545"/>
<organism evidence="1 2">
    <name type="scientific">Lacibacter sediminis</name>
    <dbReference type="NCBI Taxonomy" id="2760713"/>
    <lineage>
        <taxon>Bacteria</taxon>
        <taxon>Pseudomonadati</taxon>
        <taxon>Bacteroidota</taxon>
        <taxon>Chitinophagia</taxon>
        <taxon>Chitinophagales</taxon>
        <taxon>Chitinophagaceae</taxon>
        <taxon>Lacibacter</taxon>
    </lineage>
</organism>
<accession>A0A7G5XG17</accession>
<dbReference type="EMBL" id="CP060007">
    <property type="protein sequence ID" value="QNA44420.1"/>
    <property type="molecule type" value="Genomic_DNA"/>
</dbReference>
<name>A0A7G5XG17_9BACT</name>
<keyword evidence="2" id="KW-1185">Reference proteome</keyword>
<dbReference type="Proteomes" id="UP000515344">
    <property type="component" value="Chromosome"/>
</dbReference>
<reference evidence="2" key="1">
    <citation type="submission" date="2020-08" db="EMBL/GenBank/DDBJ databases">
        <title>Lacibacter sp. S13-6-6 genome sequencing.</title>
        <authorList>
            <person name="Jin L."/>
        </authorList>
    </citation>
    <scope>NUCLEOTIDE SEQUENCE [LARGE SCALE GENOMIC DNA]</scope>
    <source>
        <strain evidence="2">S13-6-6</strain>
    </source>
</reference>
<sequence>MIRSLMFLLFLVVALDSSAQLNIDSLRLQYNQKTLRFNNRITMNGSLLEPQTVKNLMLISPEATAYYKQYLKNKRVGNVLPIFGTAAVITGIIVAQKNRTPGYITVIGGNTINLIGSLFRRKAGSYLQDAIWAYNRDVLYPRR</sequence>
<evidence type="ECO:0000313" key="1">
    <source>
        <dbReference type="EMBL" id="QNA44420.1"/>
    </source>
</evidence>